<proteinExistence type="inferred from homology"/>
<feature type="binding site" evidence="9">
    <location>
        <position position="27"/>
    </location>
    <ligand>
        <name>Zn(2+)</name>
        <dbReference type="ChEBI" id="CHEBI:29105"/>
        <label>1</label>
    </ligand>
</feature>
<protein>
    <recommendedName>
        <fullName evidence="8">DNA-directed RNA polymerase subunit</fullName>
    </recommendedName>
</protein>
<sequence>MLFCPNCANLLVISAETGYNKWACNTCAYEFPLTKQACRPFSRMTSRTKLKRKVVDDVLGGEDQWKHADSTTATCPKCDNGRAYFYQLQIRSADEPMTTCSRCTACGNNWREN</sequence>
<keyword evidence="4 10" id="KW-0863">Zinc-finger</keyword>
<name>A0A371DLS0_9APHY</name>
<dbReference type="Pfam" id="PF02150">
    <property type="entry name" value="Zn_ribbon_RPB9"/>
    <property type="match status" value="1"/>
</dbReference>
<keyword evidence="3 9" id="KW-0479">Metal-binding</keyword>
<feature type="binding site" evidence="9">
    <location>
        <position position="7"/>
    </location>
    <ligand>
        <name>Zn(2+)</name>
        <dbReference type="ChEBI" id="CHEBI:29105"/>
        <label>1</label>
    </ligand>
</feature>
<keyword evidence="2 8" id="KW-0240">DNA-directed RNA polymerase</keyword>
<dbReference type="InterPro" id="IPR001222">
    <property type="entry name" value="Znf_TFIIS"/>
</dbReference>
<dbReference type="PROSITE" id="PS51133">
    <property type="entry name" value="ZF_TFIIS_2"/>
    <property type="match status" value="1"/>
</dbReference>
<dbReference type="PANTHER" id="PTHR11239">
    <property type="entry name" value="DNA-DIRECTED RNA POLYMERASE"/>
    <property type="match status" value="1"/>
</dbReference>
<gene>
    <name evidence="13" type="ORF">OH76DRAFT_1432507</name>
</gene>
<evidence type="ECO:0000256" key="8">
    <source>
        <dbReference type="PIRNR" id="PIRNR005586"/>
    </source>
</evidence>
<evidence type="ECO:0000313" key="14">
    <source>
        <dbReference type="Proteomes" id="UP000256964"/>
    </source>
</evidence>
<feature type="zinc finger region" description="C4-type" evidence="10">
    <location>
        <begin position="4"/>
        <end position="27"/>
    </location>
</feature>
<keyword evidence="6 8" id="KW-0804">Transcription</keyword>
<feature type="domain" description="TFIIS-type" evidence="12">
    <location>
        <begin position="71"/>
        <end position="111"/>
    </location>
</feature>
<dbReference type="OrthoDB" id="282152at2759"/>
<dbReference type="SMART" id="SM00440">
    <property type="entry name" value="ZnF_C2C2"/>
    <property type="match status" value="1"/>
</dbReference>
<feature type="binding site" evidence="9">
    <location>
        <position position="78"/>
    </location>
    <ligand>
        <name>Zn(2+)</name>
        <dbReference type="ChEBI" id="CHEBI:29105"/>
        <label>2</label>
    </ligand>
</feature>
<evidence type="ECO:0000259" key="12">
    <source>
        <dbReference type="PROSITE" id="PS51133"/>
    </source>
</evidence>
<evidence type="ECO:0000256" key="9">
    <source>
        <dbReference type="PIRSR" id="PIRSR005586-1"/>
    </source>
</evidence>
<dbReference type="GO" id="GO:0006386">
    <property type="term" value="P:termination of RNA polymerase III transcription"/>
    <property type="evidence" value="ECO:0007669"/>
    <property type="project" value="UniProtKB-ARBA"/>
</dbReference>
<evidence type="ECO:0000256" key="1">
    <source>
        <dbReference type="ARBA" id="ARBA00004123"/>
    </source>
</evidence>
<comment type="function">
    <text evidence="8">DNA-dependent RNA polymerase catalyzes the transcription of DNA into RNA using the four ribonucleoside triphosphates as substrates.</text>
</comment>
<dbReference type="InterPro" id="IPR001529">
    <property type="entry name" value="Zn_ribbon_RPB9"/>
</dbReference>
<feature type="binding site" evidence="9">
    <location>
        <position position="103"/>
    </location>
    <ligand>
        <name>Zn(2+)</name>
        <dbReference type="ChEBI" id="CHEBI:29105"/>
        <label>2</label>
    </ligand>
</feature>
<evidence type="ECO:0000313" key="13">
    <source>
        <dbReference type="EMBL" id="RDX53466.1"/>
    </source>
</evidence>
<evidence type="ECO:0000256" key="3">
    <source>
        <dbReference type="ARBA" id="ARBA00022723"/>
    </source>
</evidence>
<keyword evidence="7 8" id="KW-0539">Nucleus</keyword>
<evidence type="ECO:0000256" key="10">
    <source>
        <dbReference type="PIRSR" id="PIRSR005586-2"/>
    </source>
</evidence>
<comment type="subcellular location">
    <subcellularLocation>
        <location evidence="1 8">Nucleus</location>
    </subcellularLocation>
</comment>
<dbReference type="STRING" id="139420.A0A371DLS0"/>
<dbReference type="GO" id="GO:0003899">
    <property type="term" value="F:DNA-directed RNA polymerase activity"/>
    <property type="evidence" value="ECO:0007669"/>
    <property type="project" value="InterPro"/>
</dbReference>
<dbReference type="PANTHER" id="PTHR11239:SF12">
    <property type="entry name" value="DNA-DIRECTED RNA POLYMERASE III SUBUNIT RPC10"/>
    <property type="match status" value="1"/>
</dbReference>
<evidence type="ECO:0000256" key="5">
    <source>
        <dbReference type="ARBA" id="ARBA00022833"/>
    </source>
</evidence>
<organism evidence="13 14">
    <name type="scientific">Lentinus brumalis</name>
    <dbReference type="NCBI Taxonomy" id="2498619"/>
    <lineage>
        <taxon>Eukaryota</taxon>
        <taxon>Fungi</taxon>
        <taxon>Dikarya</taxon>
        <taxon>Basidiomycota</taxon>
        <taxon>Agaricomycotina</taxon>
        <taxon>Agaricomycetes</taxon>
        <taxon>Polyporales</taxon>
        <taxon>Polyporaceae</taxon>
        <taxon>Lentinus</taxon>
    </lineage>
</organism>
<keyword evidence="5 9" id="KW-0862">Zinc</keyword>
<evidence type="ECO:0000256" key="2">
    <source>
        <dbReference type="ARBA" id="ARBA00022478"/>
    </source>
</evidence>
<dbReference type="SMART" id="SM00661">
    <property type="entry name" value="RPOL9"/>
    <property type="match status" value="1"/>
</dbReference>
<evidence type="ECO:0000256" key="6">
    <source>
        <dbReference type="ARBA" id="ARBA00023163"/>
    </source>
</evidence>
<dbReference type="PROSITE" id="PS00466">
    <property type="entry name" value="ZF_TFIIS_1"/>
    <property type="match status" value="1"/>
</dbReference>
<dbReference type="AlphaFoldDB" id="A0A371DLS0"/>
<evidence type="ECO:0000256" key="4">
    <source>
        <dbReference type="ARBA" id="ARBA00022771"/>
    </source>
</evidence>
<dbReference type="EMBL" id="KZ857387">
    <property type="protein sequence ID" value="RDX53466.1"/>
    <property type="molecule type" value="Genomic_DNA"/>
</dbReference>
<dbReference type="Proteomes" id="UP000256964">
    <property type="component" value="Unassembled WGS sequence"/>
</dbReference>
<feature type="binding site" evidence="9">
    <location>
        <position position="4"/>
    </location>
    <ligand>
        <name>Zn(2+)</name>
        <dbReference type="ChEBI" id="CHEBI:29105"/>
        <label>1</label>
    </ligand>
</feature>
<feature type="binding site" evidence="9">
    <location>
        <position position="106"/>
    </location>
    <ligand>
        <name>Zn(2+)</name>
        <dbReference type="ChEBI" id="CHEBI:29105"/>
        <label>2</label>
    </ligand>
</feature>
<keyword evidence="14" id="KW-1185">Reference proteome</keyword>
<dbReference type="SUPFAM" id="SSF57783">
    <property type="entry name" value="Zinc beta-ribbon"/>
    <property type="match status" value="1"/>
</dbReference>
<dbReference type="GO" id="GO:0008270">
    <property type="term" value="F:zinc ion binding"/>
    <property type="evidence" value="ECO:0007669"/>
    <property type="project" value="UniProtKB-KW"/>
</dbReference>
<evidence type="ECO:0000256" key="11">
    <source>
        <dbReference type="RuleBase" id="RU003474"/>
    </source>
</evidence>
<dbReference type="PIRSF" id="PIRSF005586">
    <property type="entry name" value="RNApol_RpoM"/>
    <property type="match status" value="1"/>
</dbReference>
<feature type="binding site" evidence="9">
    <location>
        <position position="24"/>
    </location>
    <ligand>
        <name>Zn(2+)</name>
        <dbReference type="ChEBI" id="CHEBI:29105"/>
        <label>1</label>
    </ligand>
</feature>
<dbReference type="Gene3D" id="2.20.25.10">
    <property type="match status" value="1"/>
</dbReference>
<dbReference type="GO" id="GO:0003676">
    <property type="term" value="F:nucleic acid binding"/>
    <property type="evidence" value="ECO:0007669"/>
    <property type="project" value="InterPro"/>
</dbReference>
<feature type="binding site" evidence="9">
    <location>
        <position position="75"/>
    </location>
    <ligand>
        <name>Zn(2+)</name>
        <dbReference type="ChEBI" id="CHEBI:29105"/>
        <label>2</label>
    </ligand>
</feature>
<reference evidence="13 14" key="1">
    <citation type="journal article" date="2018" name="Biotechnol. Biofuels">
        <title>Integrative visual omics of the white-rot fungus Polyporus brumalis exposes the biotechnological potential of its oxidative enzymes for delignifying raw plant biomass.</title>
        <authorList>
            <person name="Miyauchi S."/>
            <person name="Rancon A."/>
            <person name="Drula E."/>
            <person name="Hage H."/>
            <person name="Chaduli D."/>
            <person name="Favel A."/>
            <person name="Grisel S."/>
            <person name="Henrissat B."/>
            <person name="Herpoel-Gimbert I."/>
            <person name="Ruiz-Duenas F.J."/>
            <person name="Chevret D."/>
            <person name="Hainaut M."/>
            <person name="Lin J."/>
            <person name="Wang M."/>
            <person name="Pangilinan J."/>
            <person name="Lipzen A."/>
            <person name="Lesage-Meessen L."/>
            <person name="Navarro D."/>
            <person name="Riley R."/>
            <person name="Grigoriev I.V."/>
            <person name="Zhou S."/>
            <person name="Raouche S."/>
            <person name="Rosso M.N."/>
        </authorList>
    </citation>
    <scope>NUCLEOTIDE SEQUENCE [LARGE SCALE GENOMIC DNA]</scope>
    <source>
        <strain evidence="13 14">BRFM 1820</strain>
    </source>
</reference>
<evidence type="ECO:0000256" key="7">
    <source>
        <dbReference type="ARBA" id="ARBA00023242"/>
    </source>
</evidence>
<dbReference type="CDD" id="cd10509">
    <property type="entry name" value="Zn-ribbon_RPC11"/>
    <property type="match status" value="1"/>
</dbReference>
<dbReference type="Pfam" id="PF01096">
    <property type="entry name" value="Zn_ribbon_TFIIS"/>
    <property type="match status" value="1"/>
</dbReference>
<comment type="similarity">
    <text evidence="8 11">Belongs to the archaeal rpoM/eukaryotic RPA12/RPB9/RPC11 RNA polymerase family.</text>
</comment>
<accession>A0A371DLS0</accession>
<dbReference type="FunFam" id="2.20.25.10:FF:000005">
    <property type="entry name" value="DNA-directed RNA polymerase subunit"/>
    <property type="match status" value="1"/>
</dbReference>
<dbReference type="InterPro" id="IPR034014">
    <property type="entry name" value="Zn_ribbon_RPC11_C"/>
</dbReference>
<dbReference type="InterPro" id="IPR012164">
    <property type="entry name" value="Rpa12/Rpb9/Rpc10/TFS"/>
</dbReference>
<dbReference type="GO" id="GO:0005666">
    <property type="term" value="C:RNA polymerase III complex"/>
    <property type="evidence" value="ECO:0007669"/>
    <property type="project" value="TreeGrafter"/>
</dbReference>